<dbReference type="InterPro" id="IPR040049">
    <property type="entry name" value="Ribosomal_mS25/mL61"/>
</dbReference>
<reference evidence="7" key="1">
    <citation type="submission" date="2015-10" db="EMBL/GenBank/DDBJ databases">
        <authorList>
            <person name="Devillers H."/>
        </authorList>
    </citation>
    <scope>NUCLEOTIDE SEQUENCE [LARGE SCALE GENOMIC DNA]</scope>
</reference>
<evidence type="ECO:0000313" key="6">
    <source>
        <dbReference type="EMBL" id="CUS24687.1"/>
    </source>
</evidence>
<dbReference type="GO" id="GO:0003735">
    <property type="term" value="F:structural constituent of ribosome"/>
    <property type="evidence" value="ECO:0007669"/>
    <property type="project" value="InterPro"/>
</dbReference>
<sequence>MSRIARQLKFLNKISSSTLEPQVVLNPQKYAGLNLTFQYQNHNGHMGARKFWHEYLPTLQFYNPGLQFQVTRVKNEDKNNAGVPCILQTIGKDGSVLETLDMRNKQHPEIMQELLEKADYEKVPESDIVRV</sequence>
<accession>A0A0P1KXR6</accession>
<organism evidence="6 7">
    <name type="scientific">Lachancea quebecensis</name>
    <dbReference type="NCBI Taxonomy" id="1654605"/>
    <lineage>
        <taxon>Eukaryota</taxon>
        <taxon>Fungi</taxon>
        <taxon>Dikarya</taxon>
        <taxon>Ascomycota</taxon>
        <taxon>Saccharomycotina</taxon>
        <taxon>Saccharomycetes</taxon>
        <taxon>Saccharomycetales</taxon>
        <taxon>Saccharomycetaceae</taxon>
        <taxon>Lachancea</taxon>
    </lineage>
</organism>
<dbReference type="GO" id="GO:1990904">
    <property type="term" value="C:ribonucleoprotein complex"/>
    <property type="evidence" value="ECO:0007669"/>
    <property type="project" value="UniProtKB-KW"/>
</dbReference>
<dbReference type="PANTHER" id="PTHR13274">
    <property type="entry name" value="MITOCHONDRIAL RIBOSOMAL PROTEIN S25"/>
    <property type="match status" value="1"/>
</dbReference>
<dbReference type="OrthoDB" id="1696305at2759"/>
<evidence type="ECO:0000256" key="2">
    <source>
        <dbReference type="ARBA" id="ARBA00022980"/>
    </source>
</evidence>
<dbReference type="GO" id="GO:0005840">
    <property type="term" value="C:ribosome"/>
    <property type="evidence" value="ECO:0007669"/>
    <property type="project" value="UniProtKB-KW"/>
</dbReference>
<dbReference type="AlphaFoldDB" id="A0A0P1KXR6"/>
<comment type="subcellular location">
    <subcellularLocation>
        <location evidence="1">Mitochondrion</location>
    </subcellularLocation>
</comment>
<evidence type="ECO:0000256" key="4">
    <source>
        <dbReference type="ARBA" id="ARBA00023274"/>
    </source>
</evidence>
<protein>
    <submittedName>
        <fullName evidence="6">LAQU0S18e01992g1_1</fullName>
    </submittedName>
</protein>
<dbReference type="Pfam" id="PF05047">
    <property type="entry name" value="L51_S25_CI-B8"/>
    <property type="match status" value="1"/>
</dbReference>
<dbReference type="EMBL" id="LN890534">
    <property type="protein sequence ID" value="CUS24687.1"/>
    <property type="molecule type" value="Genomic_DNA"/>
</dbReference>
<keyword evidence="2" id="KW-0689">Ribosomal protein</keyword>
<dbReference type="GO" id="GO:0005739">
    <property type="term" value="C:mitochondrion"/>
    <property type="evidence" value="ECO:0007669"/>
    <property type="project" value="UniProtKB-SubCell"/>
</dbReference>
<dbReference type="InterPro" id="IPR007741">
    <property type="entry name" value="Ribosomal_mL43/mS25/NADH_DH"/>
</dbReference>
<evidence type="ECO:0000256" key="1">
    <source>
        <dbReference type="ARBA" id="ARBA00004173"/>
    </source>
</evidence>
<dbReference type="SUPFAM" id="SSF52833">
    <property type="entry name" value="Thioredoxin-like"/>
    <property type="match status" value="1"/>
</dbReference>
<evidence type="ECO:0000313" key="7">
    <source>
        <dbReference type="Proteomes" id="UP000236544"/>
    </source>
</evidence>
<dbReference type="Proteomes" id="UP000236544">
    <property type="component" value="Unassembled WGS sequence"/>
</dbReference>
<proteinExistence type="predicted"/>
<dbReference type="SMART" id="SM00916">
    <property type="entry name" value="L51_S25_CI-B8"/>
    <property type="match status" value="1"/>
</dbReference>
<feature type="domain" description="Ribosomal protein/NADH dehydrogenase" evidence="5">
    <location>
        <begin position="40"/>
        <end position="121"/>
    </location>
</feature>
<name>A0A0P1KXR6_9SACH</name>
<dbReference type="InterPro" id="IPR036249">
    <property type="entry name" value="Thioredoxin-like_sf"/>
</dbReference>
<gene>
    <name evidence="6" type="ORF">LAQU0_S18e01992g</name>
</gene>
<keyword evidence="4" id="KW-0687">Ribonucleoprotein</keyword>
<keyword evidence="7" id="KW-1185">Reference proteome</keyword>
<dbReference type="PANTHER" id="PTHR13274:SF2">
    <property type="entry name" value="SMALL RIBOSOMAL SUBUNIT PROTEIN MS25"/>
    <property type="match status" value="1"/>
</dbReference>
<evidence type="ECO:0000259" key="5">
    <source>
        <dbReference type="SMART" id="SM00916"/>
    </source>
</evidence>
<keyword evidence="3" id="KW-0496">Mitochondrion</keyword>
<evidence type="ECO:0000256" key="3">
    <source>
        <dbReference type="ARBA" id="ARBA00023128"/>
    </source>
</evidence>